<name>A0A3P2EN32_KLEPN</name>
<evidence type="ECO:0000256" key="1">
    <source>
        <dbReference type="SAM" id="Phobius"/>
    </source>
</evidence>
<dbReference type="AlphaFoldDB" id="A0A3P2EN32"/>
<accession>A0A3P2EN32</accession>
<keyword evidence="1" id="KW-0812">Transmembrane</keyword>
<evidence type="ECO:0000313" key="3">
    <source>
        <dbReference type="Proteomes" id="UP000272440"/>
    </source>
</evidence>
<dbReference type="Proteomes" id="UP000272440">
    <property type="component" value="Unassembled WGS sequence"/>
</dbReference>
<dbReference type="EMBL" id="RCZY01000002">
    <property type="protein sequence ID" value="RRE43981.1"/>
    <property type="molecule type" value="Genomic_DNA"/>
</dbReference>
<proteinExistence type="predicted"/>
<keyword evidence="1" id="KW-0472">Membrane</keyword>
<protein>
    <submittedName>
        <fullName evidence="2">Uncharacterized protein</fullName>
    </submittedName>
</protein>
<sequence length="56" mass="6588">MNIQLSISEVCGIMMNRVLIILSMLRIFVKNGKTALMWKLFQRMTSRTSEANIRIW</sequence>
<organism evidence="2 3">
    <name type="scientific">Klebsiella pneumoniae</name>
    <dbReference type="NCBI Taxonomy" id="573"/>
    <lineage>
        <taxon>Bacteria</taxon>
        <taxon>Pseudomonadati</taxon>
        <taxon>Pseudomonadota</taxon>
        <taxon>Gammaproteobacteria</taxon>
        <taxon>Enterobacterales</taxon>
        <taxon>Enterobacteriaceae</taxon>
        <taxon>Klebsiella/Raoultella group</taxon>
        <taxon>Klebsiella</taxon>
        <taxon>Klebsiella pneumoniae complex</taxon>
    </lineage>
</organism>
<evidence type="ECO:0000313" key="2">
    <source>
        <dbReference type="EMBL" id="RRE43981.1"/>
    </source>
</evidence>
<comment type="caution">
    <text evidence="2">The sequence shown here is derived from an EMBL/GenBank/DDBJ whole genome shotgun (WGS) entry which is preliminary data.</text>
</comment>
<reference evidence="2 3" key="1">
    <citation type="journal article" date="2019" name="Antimicrob. Agents Chemother.">
        <title>Applying Rapid Whole Genome Sequencing to Predict Phenotypic Antimicrobial Susceptibility Testing Results Among Carbapenem-Resistant Klebsiella pneumoniae Clinical Isolates.</title>
        <authorList>
            <person name="Tamma P.D."/>
            <person name="Fan Y."/>
            <person name="Bergman Y."/>
            <person name="Pertea G."/>
            <person name="Kazmi A."/>
            <person name="Lewis S."/>
            <person name="Carroll K.C."/>
            <person name="Schatz M.C."/>
            <person name="Timp W."/>
            <person name="Simner P.J."/>
        </authorList>
    </citation>
    <scope>NUCLEOTIDE SEQUENCE [LARGE SCALE GENOMIC DNA]</scope>
    <source>
        <strain evidence="2 3">KLPN_33</strain>
    </source>
</reference>
<keyword evidence="1" id="KW-1133">Transmembrane helix</keyword>
<feature type="transmembrane region" description="Helical" evidence="1">
    <location>
        <begin position="6"/>
        <end position="29"/>
    </location>
</feature>
<gene>
    <name evidence="2" type="ORF">EAO28_23145</name>
</gene>